<accession>A0ABW2SQX1</accession>
<keyword evidence="2" id="KW-0472">Membrane</keyword>
<sequence>MRRRVLGVAASLAALVAATVAMAGPASAEDDQGAAADAASRSAVRPSVLGAASEEDDAGIAVSIDDLNPRVLTTQDTVVVSGTVTNTSGADLSDPAFDVFMRPSTPVTDEELTAFLSGERWAGQQAGTTQLGHDLAAGASAEFSVTLARADLPLDDSFEWGPRGLTVTAASGDARGQDRTLLVWDSGYDVSPTLMDAVVPWTADTATGAATEQRAALSLAATDGVTLAVDPELFPEEAGEETASSGEGGQSGDAPQSQPASPSASSSPSASASPAPSSSSSSSGDGSRTADKRLVDELLSTAQELIALPRWDADLGALTVGGSSDLMDLALDSRTTFTAALRQESSRRPGGGATVIGDVVWPTTAAFGLQVLQRFQDQTIIAPPGTVAPAEDLSFTSVSRVEIDTGSGETSTSGEADGTVTVLTSQQAISDVLGWDASSEADQLDAEQTLTALTAIITREKPNESRTLLAVVPRGTAVDADLVGRVHALLDQRWVNGTTFSAIAASSPTDQGREAIGGAAALDQSTTDAFQAVSDALTQTAALASALKEPEVLTSTIEEAALRMLAAGTSAEERSDGITRLRLETARLLTSVHAEPTSTVNLINKTANFPVPIANDLAWDVTVKVTLLPSDPRLRVTDTQEVTIPAGTTSTVEVPVSAIGSGDIEVGYKVTTPDGHVLDDTQSVTVRMRAGWEDTGTAVIAGLLVVALVAGVARTLGKRMRARRTAPDADTPGTIAATEEGR</sequence>
<reference evidence="5" key="1">
    <citation type="journal article" date="2019" name="Int. J. Syst. Evol. Microbiol.">
        <title>The Global Catalogue of Microorganisms (GCM) 10K type strain sequencing project: providing services to taxonomists for standard genome sequencing and annotation.</title>
        <authorList>
            <consortium name="The Broad Institute Genomics Platform"/>
            <consortium name="The Broad Institute Genome Sequencing Center for Infectious Disease"/>
            <person name="Wu L."/>
            <person name="Ma J."/>
        </authorList>
    </citation>
    <scope>NUCLEOTIDE SEQUENCE [LARGE SCALE GENOMIC DNA]</scope>
    <source>
        <strain evidence="5">CCUG 56698</strain>
    </source>
</reference>
<keyword evidence="5" id="KW-1185">Reference proteome</keyword>
<evidence type="ECO:0000256" key="2">
    <source>
        <dbReference type="SAM" id="Phobius"/>
    </source>
</evidence>
<protein>
    <submittedName>
        <fullName evidence="4">DUF6049 family protein</fullName>
    </submittedName>
</protein>
<evidence type="ECO:0000313" key="4">
    <source>
        <dbReference type="EMBL" id="MFC7581753.1"/>
    </source>
</evidence>
<keyword evidence="3" id="KW-0732">Signal</keyword>
<dbReference type="EMBL" id="JBHTEF010000001">
    <property type="protein sequence ID" value="MFC7581753.1"/>
    <property type="molecule type" value="Genomic_DNA"/>
</dbReference>
<feature type="compositionally biased region" description="Low complexity" evidence="1">
    <location>
        <begin position="252"/>
        <end position="287"/>
    </location>
</feature>
<dbReference type="InterPro" id="IPR010916">
    <property type="entry name" value="TonB_box_CS"/>
</dbReference>
<dbReference type="RefSeq" id="WP_380975325.1">
    <property type="nucleotide sequence ID" value="NZ_JBHTEF010000001.1"/>
</dbReference>
<feature type="chain" id="PRO_5047304818" evidence="3">
    <location>
        <begin position="24"/>
        <end position="742"/>
    </location>
</feature>
<feature type="region of interest" description="Disordered" evidence="1">
    <location>
        <begin position="723"/>
        <end position="742"/>
    </location>
</feature>
<evidence type="ECO:0000256" key="1">
    <source>
        <dbReference type="SAM" id="MobiDB-lite"/>
    </source>
</evidence>
<dbReference type="Pfam" id="PF19516">
    <property type="entry name" value="DUF6049"/>
    <property type="match status" value="1"/>
</dbReference>
<evidence type="ECO:0000313" key="5">
    <source>
        <dbReference type="Proteomes" id="UP001596527"/>
    </source>
</evidence>
<dbReference type="Proteomes" id="UP001596527">
    <property type="component" value="Unassembled WGS sequence"/>
</dbReference>
<keyword evidence="2" id="KW-1133">Transmembrane helix</keyword>
<feature type="signal peptide" evidence="3">
    <location>
        <begin position="1"/>
        <end position="23"/>
    </location>
</feature>
<name>A0ABW2SQX1_9ACTO</name>
<feature type="transmembrane region" description="Helical" evidence="2">
    <location>
        <begin position="696"/>
        <end position="716"/>
    </location>
</feature>
<feature type="region of interest" description="Disordered" evidence="1">
    <location>
        <begin position="236"/>
        <end position="289"/>
    </location>
</feature>
<dbReference type="InterPro" id="IPR046112">
    <property type="entry name" value="DUF6049"/>
</dbReference>
<proteinExistence type="predicted"/>
<evidence type="ECO:0000256" key="3">
    <source>
        <dbReference type="SAM" id="SignalP"/>
    </source>
</evidence>
<organism evidence="4 5">
    <name type="scientific">Schaalia naturae</name>
    <dbReference type="NCBI Taxonomy" id="635203"/>
    <lineage>
        <taxon>Bacteria</taxon>
        <taxon>Bacillati</taxon>
        <taxon>Actinomycetota</taxon>
        <taxon>Actinomycetes</taxon>
        <taxon>Actinomycetales</taxon>
        <taxon>Actinomycetaceae</taxon>
        <taxon>Schaalia</taxon>
    </lineage>
</organism>
<gene>
    <name evidence="4" type="ORF">ACFQWG_11155</name>
</gene>
<keyword evidence="2" id="KW-0812">Transmembrane</keyword>
<dbReference type="PROSITE" id="PS00430">
    <property type="entry name" value="TONB_DEPENDENT_REC_1"/>
    <property type="match status" value="1"/>
</dbReference>
<comment type="caution">
    <text evidence="4">The sequence shown here is derived from an EMBL/GenBank/DDBJ whole genome shotgun (WGS) entry which is preliminary data.</text>
</comment>